<protein>
    <submittedName>
        <fullName evidence="1">Uncharacterized protein</fullName>
    </submittedName>
</protein>
<name>A0ABQ5RT50_9CHLO</name>
<organism evidence="1 2">
    <name type="scientific">Volvox africanus</name>
    <dbReference type="NCBI Taxonomy" id="51714"/>
    <lineage>
        <taxon>Eukaryota</taxon>
        <taxon>Viridiplantae</taxon>
        <taxon>Chlorophyta</taxon>
        <taxon>core chlorophytes</taxon>
        <taxon>Chlorophyceae</taxon>
        <taxon>CS clade</taxon>
        <taxon>Chlamydomonadales</taxon>
        <taxon>Volvocaceae</taxon>
        <taxon>Volvox</taxon>
    </lineage>
</organism>
<keyword evidence="2" id="KW-1185">Reference proteome</keyword>
<sequence>MTLGYFTHVLRVCGGFTSLWGSCACAQELEGNGGVAAATHGSFTAATGIRRPWLVPSAVLPRLALPGEFLDRAVFGPPVDIIVELARGVAEAAQSNGMPPTKVLLAGGFAGSPYLQRRIRTEVAGALGPAPLPLLLPRYPAAAVLTGAVLYGRDPLSVASRAVRLSYGLEATAPWSEEHARSFAARGYPQRVHNPEDNSYFADKVFTPFVVRGQLVEAEEVVERFFAPL</sequence>
<dbReference type="SUPFAM" id="SSF53067">
    <property type="entry name" value="Actin-like ATPase domain"/>
    <property type="match status" value="1"/>
</dbReference>
<dbReference type="EMBL" id="BSDZ01000008">
    <property type="protein sequence ID" value="GLI60768.1"/>
    <property type="molecule type" value="Genomic_DNA"/>
</dbReference>
<dbReference type="InterPro" id="IPR043129">
    <property type="entry name" value="ATPase_NBD"/>
</dbReference>
<dbReference type="PANTHER" id="PTHR14187">
    <property type="entry name" value="ALPHA KINASE/ELONGATION FACTOR 2 KINASE"/>
    <property type="match status" value="1"/>
</dbReference>
<evidence type="ECO:0000313" key="2">
    <source>
        <dbReference type="Proteomes" id="UP001165090"/>
    </source>
</evidence>
<proteinExistence type="predicted"/>
<accession>A0ABQ5RT50</accession>
<reference evidence="1 2" key="1">
    <citation type="journal article" date="2023" name="IScience">
        <title>Expanded male sex-determining region conserved during the evolution of homothallism in the green alga Volvox.</title>
        <authorList>
            <person name="Yamamoto K."/>
            <person name="Matsuzaki R."/>
            <person name="Mahakham W."/>
            <person name="Heman W."/>
            <person name="Sekimoto H."/>
            <person name="Kawachi M."/>
            <person name="Minakuchi Y."/>
            <person name="Toyoda A."/>
            <person name="Nozaki H."/>
        </authorList>
    </citation>
    <scope>NUCLEOTIDE SEQUENCE [LARGE SCALE GENOMIC DNA]</scope>
    <source>
        <strain evidence="1 2">NIES-4468</strain>
    </source>
</reference>
<evidence type="ECO:0000313" key="1">
    <source>
        <dbReference type="EMBL" id="GLI60768.1"/>
    </source>
</evidence>
<dbReference type="PANTHER" id="PTHR14187:SF5">
    <property type="entry name" value="HEAT SHOCK 70 KDA PROTEIN 12A"/>
    <property type="match status" value="1"/>
</dbReference>
<comment type="caution">
    <text evidence="1">The sequence shown here is derived from an EMBL/GenBank/DDBJ whole genome shotgun (WGS) entry which is preliminary data.</text>
</comment>
<dbReference type="Proteomes" id="UP001165090">
    <property type="component" value="Unassembled WGS sequence"/>
</dbReference>
<feature type="non-terminal residue" evidence="1">
    <location>
        <position position="229"/>
    </location>
</feature>
<gene>
    <name evidence="1" type="ORF">VaNZ11_003000</name>
</gene>